<protein>
    <submittedName>
        <fullName evidence="2">Uncharacterized protein</fullName>
    </submittedName>
</protein>
<dbReference type="EMBL" id="JABFAF010279935">
    <property type="protein sequence ID" value="MBA0881809.1"/>
    <property type="molecule type" value="Genomic_DNA"/>
</dbReference>
<reference evidence="2 3" key="1">
    <citation type="journal article" date="2019" name="Genome Biol. Evol.">
        <title>Insights into the evolution of the New World diploid cottons (Gossypium, subgenus Houzingenia) based on genome sequencing.</title>
        <authorList>
            <person name="Grover C.E."/>
            <person name="Arick M.A. 2nd"/>
            <person name="Thrash A."/>
            <person name="Conover J.L."/>
            <person name="Sanders W.S."/>
            <person name="Peterson D.G."/>
            <person name="Frelichowski J.E."/>
            <person name="Scheffler J.A."/>
            <person name="Scheffler B.E."/>
            <person name="Wendel J.F."/>
        </authorList>
    </citation>
    <scope>NUCLEOTIDE SEQUENCE [LARGE SCALE GENOMIC DNA]</scope>
    <source>
        <strain evidence="2">1</strain>
        <tissue evidence="2">Leaf</tissue>
    </source>
</reference>
<dbReference type="Proteomes" id="UP000593576">
    <property type="component" value="Unassembled WGS sequence"/>
</dbReference>
<gene>
    <name evidence="2" type="ORF">Goshw_009276</name>
</gene>
<sequence length="87" mass="10163">MGEEIPRYSSSRSCFGKESISMPKRERGVKVRVTELEKSLHQHHSRNFTVELKVSLSKIEELRGKERLDKIQQDMLESQKAMMNQLS</sequence>
<name>A0A7J9NIF3_GOSSC</name>
<organism evidence="2 3">
    <name type="scientific">Gossypium schwendimanii</name>
    <name type="common">Cotton</name>
    <dbReference type="NCBI Taxonomy" id="34291"/>
    <lineage>
        <taxon>Eukaryota</taxon>
        <taxon>Viridiplantae</taxon>
        <taxon>Streptophyta</taxon>
        <taxon>Embryophyta</taxon>
        <taxon>Tracheophyta</taxon>
        <taxon>Spermatophyta</taxon>
        <taxon>Magnoliopsida</taxon>
        <taxon>eudicotyledons</taxon>
        <taxon>Gunneridae</taxon>
        <taxon>Pentapetalae</taxon>
        <taxon>rosids</taxon>
        <taxon>malvids</taxon>
        <taxon>Malvales</taxon>
        <taxon>Malvaceae</taxon>
        <taxon>Malvoideae</taxon>
        <taxon>Gossypium</taxon>
    </lineage>
</organism>
<evidence type="ECO:0000256" key="1">
    <source>
        <dbReference type="SAM" id="MobiDB-lite"/>
    </source>
</evidence>
<dbReference type="OrthoDB" id="3358371at2759"/>
<comment type="caution">
    <text evidence="2">The sequence shown here is derived from an EMBL/GenBank/DDBJ whole genome shotgun (WGS) entry which is preliminary data.</text>
</comment>
<keyword evidence="3" id="KW-1185">Reference proteome</keyword>
<proteinExistence type="predicted"/>
<evidence type="ECO:0000313" key="2">
    <source>
        <dbReference type="EMBL" id="MBA0881809.1"/>
    </source>
</evidence>
<accession>A0A7J9NIF3</accession>
<dbReference type="AlphaFoldDB" id="A0A7J9NIF3"/>
<evidence type="ECO:0000313" key="3">
    <source>
        <dbReference type="Proteomes" id="UP000593576"/>
    </source>
</evidence>
<feature type="region of interest" description="Disordered" evidence="1">
    <location>
        <begin position="1"/>
        <end position="21"/>
    </location>
</feature>